<dbReference type="CDD" id="cd24158">
    <property type="entry name" value="NUDIX_ADPRase_Rv1700"/>
    <property type="match status" value="1"/>
</dbReference>
<dbReference type="KEGG" id="aarc:G127AT_01645"/>
<feature type="domain" description="Nudix hydrolase" evidence="2">
    <location>
        <begin position="50"/>
        <end position="186"/>
    </location>
</feature>
<dbReference type="SUPFAM" id="SSF55811">
    <property type="entry name" value="Nudix"/>
    <property type="match status" value="1"/>
</dbReference>
<dbReference type="AlphaFoldDB" id="A0A975FN76"/>
<dbReference type="Gene3D" id="3.90.79.10">
    <property type="entry name" value="Nucleoside Triphosphate Pyrophosphohydrolase"/>
    <property type="match status" value="1"/>
</dbReference>
<evidence type="ECO:0000313" key="4">
    <source>
        <dbReference type="Proteomes" id="UP000671914"/>
    </source>
</evidence>
<dbReference type="EMBL" id="CP071696">
    <property type="protein sequence ID" value="QTX04979.1"/>
    <property type="molecule type" value="Genomic_DNA"/>
</dbReference>
<dbReference type="GO" id="GO:0005829">
    <property type="term" value="C:cytosol"/>
    <property type="evidence" value="ECO:0007669"/>
    <property type="project" value="TreeGrafter"/>
</dbReference>
<protein>
    <submittedName>
        <fullName evidence="3">NUDIX hydrolase</fullName>
    </submittedName>
</protein>
<dbReference type="Pfam" id="PF00293">
    <property type="entry name" value="NUDIX"/>
    <property type="match status" value="1"/>
</dbReference>
<evidence type="ECO:0000256" key="1">
    <source>
        <dbReference type="ARBA" id="ARBA00022801"/>
    </source>
</evidence>
<dbReference type="GO" id="GO:0019693">
    <property type="term" value="P:ribose phosphate metabolic process"/>
    <property type="evidence" value="ECO:0007669"/>
    <property type="project" value="TreeGrafter"/>
</dbReference>
<dbReference type="PANTHER" id="PTHR11839:SF31">
    <property type="entry name" value="ADP-RIBOSE PYROPHOSPHATASE"/>
    <property type="match status" value="1"/>
</dbReference>
<dbReference type="PANTHER" id="PTHR11839">
    <property type="entry name" value="UDP/ADP-SUGAR PYROPHOSPHATASE"/>
    <property type="match status" value="1"/>
</dbReference>
<dbReference type="InterPro" id="IPR000086">
    <property type="entry name" value="NUDIX_hydrolase_dom"/>
</dbReference>
<evidence type="ECO:0000313" key="3">
    <source>
        <dbReference type="EMBL" id="QTX04979.1"/>
    </source>
</evidence>
<evidence type="ECO:0000259" key="2">
    <source>
        <dbReference type="PROSITE" id="PS51462"/>
    </source>
</evidence>
<sequence length="212" mass="23142">MTEQAAAPLADEPAEVTIASSERVFTGRIWDVRREAFDYGGETLVREFVDHTGAVAILALDDEERVQLVKQYRHPVRMREWEIPAGLLDVAGEDPLAAAKRELAEEVDLAASTWQVLADYATTPGGSDETIRIYLARGLSPLPAFAREGEEADMERRSVALDDCVDAVLARRVHNPSLCLGVLAAHAARSRGWDGLAPGDAPWPGRTERGRG</sequence>
<keyword evidence="4" id="KW-1185">Reference proteome</keyword>
<reference evidence="3" key="1">
    <citation type="submission" date="2021-03" db="EMBL/GenBank/DDBJ databases">
        <title>Agromyces archimandritus sp. nov., isolated from the cockroach Archimandrita tessellata.</title>
        <authorList>
            <person name="Guzman J."/>
            <person name="Ortuzar M."/>
            <person name="Poehlein A."/>
            <person name="Daniel R."/>
            <person name="Trujillo M."/>
            <person name="Vilcinskas A."/>
        </authorList>
    </citation>
    <scope>NUCLEOTIDE SEQUENCE</scope>
    <source>
        <strain evidence="3">G127AT</strain>
    </source>
</reference>
<name>A0A975FN76_9MICO</name>
<dbReference type="PROSITE" id="PS51462">
    <property type="entry name" value="NUDIX"/>
    <property type="match status" value="1"/>
</dbReference>
<accession>A0A975FN76</accession>
<dbReference type="GO" id="GO:0016787">
    <property type="term" value="F:hydrolase activity"/>
    <property type="evidence" value="ECO:0007669"/>
    <property type="project" value="UniProtKB-KW"/>
</dbReference>
<dbReference type="Proteomes" id="UP000671914">
    <property type="component" value="Chromosome"/>
</dbReference>
<dbReference type="GO" id="GO:0006753">
    <property type="term" value="P:nucleoside phosphate metabolic process"/>
    <property type="evidence" value="ECO:0007669"/>
    <property type="project" value="TreeGrafter"/>
</dbReference>
<dbReference type="RefSeq" id="WP_210899142.1">
    <property type="nucleotide sequence ID" value="NZ_CP071696.1"/>
</dbReference>
<dbReference type="InterPro" id="IPR015797">
    <property type="entry name" value="NUDIX_hydrolase-like_dom_sf"/>
</dbReference>
<proteinExistence type="predicted"/>
<organism evidence="3 4">
    <name type="scientific">Agromyces archimandritae</name>
    <dbReference type="NCBI Taxonomy" id="2781962"/>
    <lineage>
        <taxon>Bacteria</taxon>
        <taxon>Bacillati</taxon>
        <taxon>Actinomycetota</taxon>
        <taxon>Actinomycetes</taxon>
        <taxon>Micrococcales</taxon>
        <taxon>Microbacteriaceae</taxon>
        <taxon>Agromyces</taxon>
    </lineage>
</organism>
<keyword evidence="1 3" id="KW-0378">Hydrolase</keyword>
<gene>
    <name evidence="3" type="ORF">G127AT_01645</name>
</gene>